<dbReference type="InterPro" id="IPR038607">
    <property type="entry name" value="PhoD-like_sf"/>
</dbReference>
<dbReference type="PANTHER" id="PTHR43606">
    <property type="entry name" value="PHOSPHATASE, PUTATIVE (AFU_ORTHOLOGUE AFUA_6G08710)-RELATED"/>
    <property type="match status" value="1"/>
</dbReference>
<feature type="chain" id="PRO_5015971395" evidence="1">
    <location>
        <begin position="31"/>
        <end position="547"/>
    </location>
</feature>
<feature type="domain" description="Phospholipase D N-terminal" evidence="3">
    <location>
        <begin position="48"/>
        <end position="137"/>
    </location>
</feature>
<dbReference type="CDD" id="cd07389">
    <property type="entry name" value="MPP_PhoD"/>
    <property type="match status" value="1"/>
</dbReference>
<organism evidence="4 5">
    <name type="scientific">Aquabacterium olei</name>
    <dbReference type="NCBI Taxonomy" id="1296669"/>
    <lineage>
        <taxon>Bacteria</taxon>
        <taxon>Pseudomonadati</taxon>
        <taxon>Pseudomonadota</taxon>
        <taxon>Betaproteobacteria</taxon>
        <taxon>Burkholderiales</taxon>
        <taxon>Aquabacterium</taxon>
    </lineage>
</organism>
<evidence type="ECO:0000313" key="4">
    <source>
        <dbReference type="EMBL" id="AWI52427.1"/>
    </source>
</evidence>
<dbReference type="InterPro" id="IPR018946">
    <property type="entry name" value="PhoD-like_MPP"/>
</dbReference>
<dbReference type="PANTHER" id="PTHR43606:SF1">
    <property type="entry name" value="PHOD-LIKE PHOSPHATASE METALLOPHOSPHATASE DOMAIN-CONTAINING PROTEIN"/>
    <property type="match status" value="1"/>
</dbReference>
<accession>A0A2U8FNC6</accession>
<name>A0A2U8FNC6_9BURK</name>
<sequence>MSDSKHPRRLFLQSSALTLGSAALVRPSWAAGAPALITSDAVRPVAAQGLQLGDPTQGATLLWSRADRASRMIVEWSLDEFFRKSRRIIGPYALEETDFTARQDLVGLPAGRDVFVRVQFQGLDNSRAMSEPVLGRFSVPSTRPRDLRFVWGGDTAGQGWGINPAFGGMKIYEAMRQRQPQFFLHSGDTIYADGPIKESVTAENGQLWTNIVTPEVAKVAETLDEFRGRYRYNLLDENVRRFNAEVPQIWQWDDHEVTNNWSDAKDLSADARYTEKNVPLLTARGTRAFLDYAPMRPFSAVESQRVYRKLSHGPQLDVFVIDMRSYRGPNTHNRQTEAGPDTAILGREQIEWLKAELKKSRATWKVIASDMPLGLQIGDGKDAQGRARWEGPANGDGAALGRELEIAEVLRFIKHERVRNTVWLTADVHYCAAHRYEPAKAQFQDFEPFWEFVAGPLNAGTFGPNALDNTFGPQVVFQKAPPVGQANLSPFAGLQFFGEVNIDRHSHALTVDFRDIDGVSIFSKTLQPVRGPFGQGFFDRDDDRSEG</sequence>
<protein>
    <submittedName>
        <fullName evidence="4">Alkaline phosphatase</fullName>
    </submittedName>
</protein>
<dbReference type="Pfam" id="PF16655">
    <property type="entry name" value="PhoD_N"/>
    <property type="match status" value="1"/>
</dbReference>
<evidence type="ECO:0000256" key="1">
    <source>
        <dbReference type="SAM" id="SignalP"/>
    </source>
</evidence>
<evidence type="ECO:0000313" key="5">
    <source>
        <dbReference type="Proteomes" id="UP000244892"/>
    </source>
</evidence>
<dbReference type="Pfam" id="PF09423">
    <property type="entry name" value="PhoD"/>
    <property type="match status" value="1"/>
</dbReference>
<dbReference type="KEGG" id="aon:DEH84_02530"/>
<gene>
    <name evidence="4" type="ORF">DEH84_02530</name>
</gene>
<feature type="domain" description="PhoD-like phosphatase metallophosphatase" evidence="2">
    <location>
        <begin position="151"/>
        <end position="513"/>
    </location>
</feature>
<dbReference type="InterPro" id="IPR032093">
    <property type="entry name" value="PhoD_N"/>
</dbReference>
<dbReference type="InterPro" id="IPR006311">
    <property type="entry name" value="TAT_signal"/>
</dbReference>
<dbReference type="Proteomes" id="UP000244892">
    <property type="component" value="Chromosome"/>
</dbReference>
<dbReference type="InterPro" id="IPR029052">
    <property type="entry name" value="Metallo-depent_PP-like"/>
</dbReference>
<dbReference type="PROSITE" id="PS51318">
    <property type="entry name" value="TAT"/>
    <property type="match status" value="1"/>
</dbReference>
<dbReference type="AlphaFoldDB" id="A0A2U8FNC6"/>
<dbReference type="InterPro" id="IPR052900">
    <property type="entry name" value="Phospholipid_Metab_Enz"/>
</dbReference>
<dbReference type="EMBL" id="CP029210">
    <property type="protein sequence ID" value="AWI52427.1"/>
    <property type="molecule type" value="Genomic_DNA"/>
</dbReference>
<evidence type="ECO:0000259" key="3">
    <source>
        <dbReference type="Pfam" id="PF16655"/>
    </source>
</evidence>
<evidence type="ECO:0000259" key="2">
    <source>
        <dbReference type="Pfam" id="PF09423"/>
    </source>
</evidence>
<dbReference type="SUPFAM" id="SSF56300">
    <property type="entry name" value="Metallo-dependent phosphatases"/>
    <property type="match status" value="1"/>
</dbReference>
<dbReference type="OrthoDB" id="327733at2"/>
<proteinExistence type="predicted"/>
<keyword evidence="1" id="KW-0732">Signal</keyword>
<reference evidence="4 5" key="1">
    <citation type="submission" date="2018-05" db="EMBL/GenBank/DDBJ databases">
        <title>complete genome sequence of Aquabacterium olei NBRC 110486.</title>
        <authorList>
            <person name="Tang B."/>
            <person name="Chang J."/>
            <person name="Zhang L."/>
            <person name="Yang H."/>
        </authorList>
    </citation>
    <scope>NUCLEOTIDE SEQUENCE [LARGE SCALE GENOMIC DNA]</scope>
    <source>
        <strain evidence="4 5">NBRC 110486</strain>
    </source>
</reference>
<feature type="signal peptide" evidence="1">
    <location>
        <begin position="1"/>
        <end position="30"/>
    </location>
</feature>
<dbReference type="RefSeq" id="WP_109034485.1">
    <property type="nucleotide sequence ID" value="NZ_CP029210.1"/>
</dbReference>
<keyword evidence="5" id="KW-1185">Reference proteome</keyword>
<dbReference type="Gene3D" id="3.60.21.70">
    <property type="entry name" value="PhoD-like phosphatase"/>
    <property type="match status" value="1"/>
</dbReference>